<dbReference type="RefSeq" id="WP_071893070.1">
    <property type="nucleotide sequence ID" value="NZ_CP018135.1"/>
</dbReference>
<dbReference type="Gene3D" id="1.10.486.10">
    <property type="entry name" value="PCRA, domain 4"/>
    <property type="match status" value="1"/>
</dbReference>
<evidence type="ECO:0000256" key="9">
    <source>
        <dbReference type="ARBA" id="ARBA00023125"/>
    </source>
</evidence>
<keyword evidence="5 15" id="KW-0378">Hydrolase</keyword>
<keyword evidence="9" id="KW-0238">DNA-binding</keyword>
<dbReference type="InterPro" id="IPR014017">
    <property type="entry name" value="DNA_helicase_UvrD-like_C"/>
</dbReference>
<comment type="catalytic activity">
    <reaction evidence="14">
        <text>ATP + H2O = ADP + phosphate + H(+)</text>
        <dbReference type="Rhea" id="RHEA:13065"/>
        <dbReference type="ChEBI" id="CHEBI:15377"/>
        <dbReference type="ChEBI" id="CHEBI:15378"/>
        <dbReference type="ChEBI" id="CHEBI:30616"/>
        <dbReference type="ChEBI" id="CHEBI:43474"/>
        <dbReference type="ChEBI" id="CHEBI:456216"/>
        <dbReference type="EC" id="5.6.2.4"/>
    </reaction>
</comment>
<dbReference type="OrthoDB" id="4812256at2"/>
<keyword evidence="3 15" id="KW-0547">Nucleotide-binding</keyword>
<dbReference type="CDD" id="cd17932">
    <property type="entry name" value="DEXQc_UvrD"/>
    <property type="match status" value="1"/>
</dbReference>
<name>A0A1L2ZJW8_9MICC</name>
<keyword evidence="8 15" id="KW-0067">ATP-binding</keyword>
<evidence type="ECO:0000256" key="1">
    <source>
        <dbReference type="ARBA" id="ARBA00009922"/>
    </source>
</evidence>
<evidence type="ECO:0000313" key="18">
    <source>
        <dbReference type="EMBL" id="APF39685.1"/>
    </source>
</evidence>
<evidence type="ECO:0000256" key="14">
    <source>
        <dbReference type="ARBA" id="ARBA00048988"/>
    </source>
</evidence>
<feature type="domain" description="UvrD-like helicase ATP-binding" evidence="16">
    <location>
        <begin position="31"/>
        <end position="363"/>
    </location>
</feature>
<dbReference type="Gene3D" id="3.40.50.300">
    <property type="entry name" value="P-loop containing nucleotide triphosphate hydrolases"/>
    <property type="match status" value="3"/>
</dbReference>
<evidence type="ECO:0000256" key="4">
    <source>
        <dbReference type="ARBA" id="ARBA00022763"/>
    </source>
</evidence>
<evidence type="ECO:0000256" key="15">
    <source>
        <dbReference type="PROSITE-ProRule" id="PRU00560"/>
    </source>
</evidence>
<dbReference type="GO" id="GO:0005829">
    <property type="term" value="C:cytosol"/>
    <property type="evidence" value="ECO:0007669"/>
    <property type="project" value="TreeGrafter"/>
</dbReference>
<dbReference type="GO" id="GO:0003677">
    <property type="term" value="F:DNA binding"/>
    <property type="evidence" value="ECO:0007669"/>
    <property type="project" value="UniProtKB-KW"/>
</dbReference>
<evidence type="ECO:0000256" key="13">
    <source>
        <dbReference type="ARBA" id="ARBA00034808"/>
    </source>
</evidence>
<dbReference type="InterPro" id="IPR011335">
    <property type="entry name" value="Restrct_endonuc-II-like"/>
</dbReference>
<comment type="similarity">
    <text evidence="1">Belongs to the helicase family. UvrD subfamily.</text>
</comment>
<dbReference type="InterPro" id="IPR013986">
    <property type="entry name" value="DExx_box_DNA_helicase_dom_sf"/>
</dbReference>
<dbReference type="SUPFAM" id="SSF52540">
    <property type="entry name" value="P-loop containing nucleoside triphosphate hydrolases"/>
    <property type="match status" value="1"/>
</dbReference>
<dbReference type="Gene3D" id="3.90.320.10">
    <property type="match status" value="1"/>
</dbReference>
<dbReference type="PANTHER" id="PTHR11070">
    <property type="entry name" value="UVRD / RECB / PCRA DNA HELICASE FAMILY MEMBER"/>
    <property type="match status" value="1"/>
</dbReference>
<feature type="binding site" evidence="15">
    <location>
        <begin position="52"/>
        <end position="59"/>
    </location>
    <ligand>
        <name>ATP</name>
        <dbReference type="ChEBI" id="CHEBI:30616"/>
    </ligand>
</feature>
<reference evidence="18 19" key="1">
    <citation type="submission" date="2016-11" db="EMBL/GenBank/DDBJ databases">
        <title>Genome sequencing of Zhihengliuella aestuarii B18 antagonistic to Plasmodiophora brassicae.</title>
        <authorList>
            <person name="Luo Y."/>
        </authorList>
    </citation>
    <scope>NUCLEOTIDE SEQUENCE [LARGE SCALE GENOMIC DNA]</scope>
    <source>
        <strain evidence="18 19">B18</strain>
    </source>
</reference>
<dbReference type="InterPro" id="IPR000212">
    <property type="entry name" value="DNA_helicase_UvrD/REP"/>
</dbReference>
<keyword evidence="19" id="KW-1185">Reference proteome</keyword>
<dbReference type="Pfam" id="PF00580">
    <property type="entry name" value="UvrD-helicase"/>
    <property type="match status" value="1"/>
</dbReference>
<evidence type="ECO:0000256" key="7">
    <source>
        <dbReference type="ARBA" id="ARBA00022839"/>
    </source>
</evidence>
<keyword evidence="7" id="KW-0269">Exonuclease</keyword>
<keyword evidence="11" id="KW-0413">Isomerase</keyword>
<proteinExistence type="inferred from homology"/>
<organism evidence="18 19">
    <name type="scientific">Neomicrococcus aestuarii</name>
    <dbReference type="NCBI Taxonomy" id="556325"/>
    <lineage>
        <taxon>Bacteria</taxon>
        <taxon>Bacillati</taxon>
        <taxon>Actinomycetota</taxon>
        <taxon>Actinomycetes</taxon>
        <taxon>Micrococcales</taxon>
        <taxon>Micrococcaceae</taxon>
        <taxon>Neomicrococcus</taxon>
    </lineage>
</organism>
<keyword evidence="6 15" id="KW-0347">Helicase</keyword>
<dbReference type="GO" id="GO:0043138">
    <property type="term" value="F:3'-5' DNA helicase activity"/>
    <property type="evidence" value="ECO:0007669"/>
    <property type="project" value="UniProtKB-EC"/>
</dbReference>
<dbReference type="GO" id="GO:0033202">
    <property type="term" value="C:DNA helicase complex"/>
    <property type="evidence" value="ECO:0007669"/>
    <property type="project" value="TreeGrafter"/>
</dbReference>
<dbReference type="PROSITE" id="PS51198">
    <property type="entry name" value="UVRD_HELICASE_ATP_BIND"/>
    <property type="match status" value="1"/>
</dbReference>
<dbReference type="AlphaFoldDB" id="A0A1L2ZJW8"/>
<evidence type="ECO:0000256" key="8">
    <source>
        <dbReference type="ARBA" id="ARBA00022840"/>
    </source>
</evidence>
<dbReference type="EMBL" id="CP018135">
    <property type="protein sequence ID" value="APF39685.1"/>
    <property type="molecule type" value="Genomic_DNA"/>
</dbReference>
<dbReference type="GO" id="GO:0004527">
    <property type="term" value="F:exonuclease activity"/>
    <property type="evidence" value="ECO:0007669"/>
    <property type="project" value="UniProtKB-KW"/>
</dbReference>
<keyword evidence="2" id="KW-0540">Nuclease</keyword>
<dbReference type="PROSITE" id="PS51217">
    <property type="entry name" value="UVRD_HELICASE_CTER"/>
    <property type="match status" value="1"/>
</dbReference>
<dbReference type="Pfam" id="PF12705">
    <property type="entry name" value="PDDEXK_1"/>
    <property type="match status" value="1"/>
</dbReference>
<evidence type="ECO:0000256" key="12">
    <source>
        <dbReference type="ARBA" id="ARBA00034617"/>
    </source>
</evidence>
<dbReference type="GO" id="GO:0000725">
    <property type="term" value="P:recombinational repair"/>
    <property type="evidence" value="ECO:0007669"/>
    <property type="project" value="TreeGrafter"/>
</dbReference>
<evidence type="ECO:0000256" key="3">
    <source>
        <dbReference type="ARBA" id="ARBA00022741"/>
    </source>
</evidence>
<evidence type="ECO:0000256" key="6">
    <source>
        <dbReference type="ARBA" id="ARBA00022806"/>
    </source>
</evidence>
<keyword evidence="10" id="KW-0234">DNA repair</keyword>
<dbReference type="KEGG" id="nae:BHE16_00120"/>
<dbReference type="Proteomes" id="UP000183530">
    <property type="component" value="Chromosome"/>
</dbReference>
<evidence type="ECO:0000256" key="11">
    <source>
        <dbReference type="ARBA" id="ARBA00023235"/>
    </source>
</evidence>
<sequence>MNNQPLVNEASVKYSPHELAAVLNQYRGKQIFPTEDQARIIESPLEPLLVVAGAGSGKTATMADRVVWIVANGFAKPEEILGVTFTRKAAGELTARINAQLDMLRRAGIGPMEDTPVPPSISTYHSYAGDLVKDYGLRLGVEPDARLLGEAEAWQIAHRIVRNYSGNLESVENSNASTLTQAVLKFSGELAEHQVSQEQARDYLKSLRLQLEALPLGRKKRIAADTKLLGKLLEREIVAELVGAYQRYKHEHDLLDFGDLIAIAADIAERVPVARQTERDRFKVVLLDEFQDTSHAQMVLFSKIFGDGHPVTAVGDPNQSIYGFRGASAGQLNEFPLQFPLVQPDGNRERAKVAYLTTAWRNSRTVLSAANQVAAPLLTASMSDGRSVPLKKLTESPVATEGRVHLAFVETEVAEARLIAEQLDLELRPGLEGKEPLKSAAVLSRTKAGFAAIADALDERGLPNETTGLGGLLDAPEVGVIVSTLQVISNPHRPDHLWRLLAGARWRLGAADLIALNDWSRELERRRSPRQAVADDADTPLFATELLESASLIEAIEELPRTDWVSSRSGRTLSSAARERLLALSAELKSLRRHAHDDLGDLVRLVERTTNLDIELDAKPGVNHHSARKQLDAFFDVVDEFVRAADRPRLQEFLDWVDAAAEHENGLDLAPDEPKPGTIQILTVHSSKGLEWDVVAVPSMTAKKFPSMSNSSRWTVGSSALPWELRGDHRSLPQWRTDGETLKEVVDAEKAYAEDEKEHRENEERRLAYVALTRAKDLLLCTAAAYYGAAVKPHEPSPFLLDVKELSDNTLSESSDATSVRVLGWLEEDEIPADNPEAGRESAAAWPFDPLAGPTVTERGPQLEEPIVKEPLNSRRPALTTLAGLVRDGFEPWETLRTQPGSDPSSLMQSDLGKDLLQETLAVLTRRMELSGSRAIHSVGVPKHLSPSMLVEAASNAEAAQRQYLRPVPSRPSKEAHLGNLFHEWVERFYKTPVLLDLEDVMPASDEESLQQLEVLKDKFRASEWSSKQAEEVEVPFDQLVAGVPVRGRIDAVFKHGDTFEIVDWKTGHVPSGQDRENKKVQLSMYRLAFARSRGVDPEKVSAAFYYVNHGQTLRFTEFHSEAELEALIDTYRSASTN</sequence>
<evidence type="ECO:0000259" key="16">
    <source>
        <dbReference type="PROSITE" id="PS51198"/>
    </source>
</evidence>
<dbReference type="STRING" id="556325.BHE16_00120"/>
<dbReference type="PANTHER" id="PTHR11070:SF55">
    <property type="entry name" value="DNA 3'-5' HELICASE"/>
    <property type="match status" value="1"/>
</dbReference>
<feature type="domain" description="UvrD-like helicase C-terminal" evidence="17">
    <location>
        <begin position="364"/>
        <end position="689"/>
    </location>
</feature>
<dbReference type="InterPro" id="IPR011604">
    <property type="entry name" value="PDDEXK-like_dom_sf"/>
</dbReference>
<evidence type="ECO:0000256" key="10">
    <source>
        <dbReference type="ARBA" id="ARBA00023204"/>
    </source>
</evidence>
<comment type="catalytic activity">
    <reaction evidence="12">
        <text>Couples ATP hydrolysis with the unwinding of duplex DNA by translocating in the 3'-5' direction.</text>
        <dbReference type="EC" id="5.6.2.4"/>
    </reaction>
</comment>
<dbReference type="Gene3D" id="1.10.10.160">
    <property type="match status" value="1"/>
</dbReference>
<evidence type="ECO:0000256" key="2">
    <source>
        <dbReference type="ARBA" id="ARBA00022722"/>
    </source>
</evidence>
<dbReference type="InterPro" id="IPR038726">
    <property type="entry name" value="PDDEXK_AddAB-type"/>
</dbReference>
<dbReference type="InterPro" id="IPR027417">
    <property type="entry name" value="P-loop_NTPase"/>
</dbReference>
<evidence type="ECO:0000313" key="19">
    <source>
        <dbReference type="Proteomes" id="UP000183530"/>
    </source>
</evidence>
<keyword evidence="4" id="KW-0227">DNA damage</keyword>
<dbReference type="SUPFAM" id="SSF52980">
    <property type="entry name" value="Restriction endonuclease-like"/>
    <property type="match status" value="1"/>
</dbReference>
<dbReference type="EC" id="5.6.2.4" evidence="13"/>
<dbReference type="Pfam" id="PF13361">
    <property type="entry name" value="UvrD_C"/>
    <property type="match status" value="1"/>
</dbReference>
<accession>A0A1L2ZJW8</accession>
<gene>
    <name evidence="18" type="ORF">BHE16_00120</name>
</gene>
<dbReference type="GO" id="GO:0005524">
    <property type="term" value="F:ATP binding"/>
    <property type="evidence" value="ECO:0007669"/>
    <property type="project" value="UniProtKB-UniRule"/>
</dbReference>
<evidence type="ECO:0000259" key="17">
    <source>
        <dbReference type="PROSITE" id="PS51217"/>
    </source>
</evidence>
<dbReference type="InterPro" id="IPR014016">
    <property type="entry name" value="UvrD-like_ATP-bd"/>
</dbReference>
<evidence type="ECO:0000256" key="5">
    <source>
        <dbReference type="ARBA" id="ARBA00022801"/>
    </source>
</evidence>
<protein>
    <recommendedName>
        <fullName evidence="13">DNA 3'-5' helicase</fullName>
        <ecNumber evidence="13">5.6.2.4</ecNumber>
    </recommendedName>
</protein>